<dbReference type="PANTHER" id="PTHR33744">
    <property type="entry name" value="CARBOHYDRATE DIACID REGULATOR"/>
    <property type="match status" value="1"/>
</dbReference>
<proteinExistence type="predicted"/>
<accession>A0A0J9C2Q7</accession>
<reference evidence="3 4" key="1">
    <citation type="submission" date="2011-04" db="EMBL/GenBank/DDBJ databases">
        <title>The Genome Sequence of Clostridium citroniae WAL-19142.</title>
        <authorList>
            <consortium name="The Broad Institute Genome Sequencing Platform"/>
            <person name="Earl A."/>
            <person name="Ward D."/>
            <person name="Feldgarden M."/>
            <person name="Gevers D."/>
            <person name="Warren Y.A."/>
            <person name="Tyrrell K.L."/>
            <person name="Citron D.M."/>
            <person name="Goldstein E.J."/>
            <person name="Daigneault M."/>
            <person name="Allen-Vercoe E."/>
            <person name="Young S.K."/>
            <person name="Zeng Q."/>
            <person name="Gargeya S."/>
            <person name="Fitzgerald M."/>
            <person name="Haas B."/>
            <person name="Abouelleil A."/>
            <person name="Alvarado L."/>
            <person name="Arachchi H.M."/>
            <person name="Berlin A."/>
            <person name="Brown A."/>
            <person name="Chapman S.B."/>
            <person name="Chen Z."/>
            <person name="Dunbar C."/>
            <person name="Freedman E."/>
            <person name="Gearin G."/>
            <person name="Gellesch M."/>
            <person name="Goldberg J."/>
            <person name="Griggs A."/>
            <person name="Gujja S."/>
            <person name="Heilman E.R."/>
            <person name="Heiman D."/>
            <person name="Howarth C."/>
            <person name="Larson L."/>
            <person name="Lui A."/>
            <person name="MacDonald P.J."/>
            <person name="Mehta T."/>
            <person name="Montmayeur A."/>
            <person name="Murphy C."/>
            <person name="Neiman D."/>
            <person name="Pearson M."/>
            <person name="Priest M."/>
            <person name="Roberts A."/>
            <person name="Saif S."/>
            <person name="Shea T."/>
            <person name="Shenoy N."/>
            <person name="Sisk P."/>
            <person name="Stolte C."/>
            <person name="Sykes S."/>
            <person name="White J."/>
            <person name="Yandava C."/>
            <person name="Wortman J."/>
            <person name="Nusbaum C."/>
            <person name="Birren B."/>
        </authorList>
    </citation>
    <scope>NUCLEOTIDE SEQUENCE [LARGE SCALE GENOMIC DNA]</scope>
    <source>
        <strain evidence="3 4">WAL-19142</strain>
    </source>
</reference>
<dbReference type="Gene3D" id="1.10.10.2840">
    <property type="entry name" value="PucR C-terminal helix-turn-helix domain"/>
    <property type="match status" value="1"/>
</dbReference>
<dbReference type="InterPro" id="IPR042070">
    <property type="entry name" value="PucR_C-HTH_sf"/>
</dbReference>
<name>A0A0J9C2Q7_9FIRM</name>
<dbReference type="InterPro" id="IPR008599">
    <property type="entry name" value="Diacid_rec"/>
</dbReference>
<dbReference type="InterPro" id="IPR025736">
    <property type="entry name" value="PucR_C-HTH_dom"/>
</dbReference>
<evidence type="ECO:0008006" key="5">
    <source>
        <dbReference type="Google" id="ProtNLM"/>
    </source>
</evidence>
<dbReference type="PANTHER" id="PTHR33744:SF16">
    <property type="entry name" value="CARBOHYDRATE DIACID REGULATOR"/>
    <property type="match status" value="1"/>
</dbReference>
<feature type="domain" description="PucR C-terminal helix-turn-helix" evidence="2">
    <location>
        <begin position="313"/>
        <end position="368"/>
    </location>
</feature>
<gene>
    <name evidence="3" type="ORF">HMPREF9470_02828</name>
</gene>
<dbReference type="Proteomes" id="UP000037392">
    <property type="component" value="Unassembled WGS sequence"/>
</dbReference>
<organism evidence="3 4">
    <name type="scientific">[Clostridium] citroniae WAL-19142</name>
    <dbReference type="NCBI Taxonomy" id="742734"/>
    <lineage>
        <taxon>Bacteria</taxon>
        <taxon>Bacillati</taxon>
        <taxon>Bacillota</taxon>
        <taxon>Clostridia</taxon>
        <taxon>Lachnospirales</taxon>
        <taxon>Lachnospiraceae</taxon>
        <taxon>Enterocloster</taxon>
    </lineage>
</organism>
<feature type="domain" description="Putative sugar diacid recognition" evidence="1">
    <location>
        <begin position="4"/>
        <end position="135"/>
    </location>
</feature>
<evidence type="ECO:0000313" key="3">
    <source>
        <dbReference type="EMBL" id="KMW18724.1"/>
    </source>
</evidence>
<dbReference type="RefSeq" id="WP_048930068.1">
    <property type="nucleotide sequence ID" value="NZ_KQ235878.1"/>
</dbReference>
<dbReference type="GeneID" id="93163319"/>
<dbReference type="PATRIC" id="fig|742734.4.peg.3030"/>
<protein>
    <recommendedName>
        <fullName evidence="5">GGDEF domain-containing protein</fullName>
    </recommendedName>
</protein>
<dbReference type="SUPFAM" id="SSF46689">
    <property type="entry name" value="Homeodomain-like"/>
    <property type="match status" value="1"/>
</dbReference>
<sequence length="375" mass="42451">MQISSSLGTSIVTEVKKIIHEDLTFMNKSCRIIACTDEKRIGDFHEASRKMLDEGLKELTVPDDDTYQGTRSGINLTLEIEGQVVGVVGITGNEEEVSRYGQVVKKMTEILLLESYLKEEKMRIRSARNRFLQEWLMTDELRMNSALVDEGISQGIDVMVARRVAVLEHTGNSIMSQEDVERIEHRIRRILKEDMRNVNGSSGGSFIVLMSERSDEMAAKLITQIQKDIQKECGYQLIAGVDSRTVSGGQLKAGYLRAIKALNGAAVRGNGGIAFYDSILLEIFINDIGQATKEEFIQRVFKGCSEKRMKEAVRILRVLYECNGSINQAAEQLYLHKNTLQYKLNRLREKTGYDPRKLSSAPYYYLAIAFYESME</sequence>
<dbReference type="OrthoDB" id="212459at2"/>
<dbReference type="Pfam" id="PF05651">
    <property type="entry name" value="Diacid_rec"/>
    <property type="match status" value="1"/>
</dbReference>
<dbReference type="Pfam" id="PF13556">
    <property type="entry name" value="HTH_30"/>
    <property type="match status" value="1"/>
</dbReference>
<evidence type="ECO:0000259" key="1">
    <source>
        <dbReference type="Pfam" id="PF05651"/>
    </source>
</evidence>
<dbReference type="EMBL" id="ADLK01000022">
    <property type="protein sequence ID" value="KMW18724.1"/>
    <property type="molecule type" value="Genomic_DNA"/>
</dbReference>
<dbReference type="AlphaFoldDB" id="A0A0J9C2Q7"/>
<evidence type="ECO:0000313" key="4">
    <source>
        <dbReference type="Proteomes" id="UP000037392"/>
    </source>
</evidence>
<comment type="caution">
    <text evidence="3">The sequence shown here is derived from an EMBL/GenBank/DDBJ whole genome shotgun (WGS) entry which is preliminary data.</text>
</comment>
<dbReference type="InterPro" id="IPR051448">
    <property type="entry name" value="CdaR-like_regulators"/>
</dbReference>
<dbReference type="InterPro" id="IPR009057">
    <property type="entry name" value="Homeodomain-like_sf"/>
</dbReference>
<evidence type="ECO:0000259" key="2">
    <source>
        <dbReference type="Pfam" id="PF13556"/>
    </source>
</evidence>